<comment type="caution">
    <text evidence="1">The sequence shown here is derived from an EMBL/GenBank/DDBJ whole genome shotgun (WGS) entry which is preliminary data.</text>
</comment>
<reference evidence="1" key="1">
    <citation type="journal article" date="2021" name="Nat. Commun.">
        <title>Genetic determinants of endophytism in the Arabidopsis root mycobiome.</title>
        <authorList>
            <person name="Mesny F."/>
            <person name="Miyauchi S."/>
            <person name="Thiergart T."/>
            <person name="Pickel B."/>
            <person name="Atanasova L."/>
            <person name="Karlsson M."/>
            <person name="Huettel B."/>
            <person name="Barry K.W."/>
            <person name="Haridas S."/>
            <person name="Chen C."/>
            <person name="Bauer D."/>
            <person name="Andreopoulos W."/>
            <person name="Pangilinan J."/>
            <person name="LaButti K."/>
            <person name="Riley R."/>
            <person name="Lipzen A."/>
            <person name="Clum A."/>
            <person name="Drula E."/>
            <person name="Henrissat B."/>
            <person name="Kohler A."/>
            <person name="Grigoriev I.V."/>
            <person name="Martin F.M."/>
            <person name="Hacquard S."/>
        </authorList>
    </citation>
    <scope>NUCLEOTIDE SEQUENCE</scope>
    <source>
        <strain evidence="1">MPI-CAGE-AT-0023</strain>
    </source>
</reference>
<dbReference type="Proteomes" id="UP000720189">
    <property type="component" value="Unassembled WGS sequence"/>
</dbReference>
<dbReference type="RefSeq" id="XP_046042027.1">
    <property type="nucleotide sequence ID" value="XM_046194396.1"/>
</dbReference>
<protein>
    <submittedName>
        <fullName evidence="1">Uncharacterized protein</fullName>
    </submittedName>
</protein>
<gene>
    <name evidence="1" type="ORF">BKA55DRAFT_584910</name>
</gene>
<dbReference type="GeneID" id="70224350"/>
<dbReference type="AlphaFoldDB" id="A0A9P9JL49"/>
<keyword evidence="2" id="KW-1185">Reference proteome</keyword>
<dbReference type="EMBL" id="JAGMUX010000028">
    <property type="protein sequence ID" value="KAH7220423.1"/>
    <property type="molecule type" value="Genomic_DNA"/>
</dbReference>
<organism evidence="1 2">
    <name type="scientific">Fusarium redolens</name>
    <dbReference type="NCBI Taxonomy" id="48865"/>
    <lineage>
        <taxon>Eukaryota</taxon>
        <taxon>Fungi</taxon>
        <taxon>Dikarya</taxon>
        <taxon>Ascomycota</taxon>
        <taxon>Pezizomycotina</taxon>
        <taxon>Sordariomycetes</taxon>
        <taxon>Hypocreomycetidae</taxon>
        <taxon>Hypocreales</taxon>
        <taxon>Nectriaceae</taxon>
        <taxon>Fusarium</taxon>
        <taxon>Fusarium redolens species complex</taxon>
    </lineage>
</organism>
<evidence type="ECO:0000313" key="2">
    <source>
        <dbReference type="Proteomes" id="UP000720189"/>
    </source>
</evidence>
<feature type="non-terminal residue" evidence="1">
    <location>
        <position position="1"/>
    </location>
</feature>
<sequence>TVPKGAPYLCRLVESKQYHDSTVVSGDAAFSLMPKSSDHSSKPHPALRTITRTLRGYSLMSVKADTDIFEMPVLEQFCAQLWLSHHVATHSSGNRSF</sequence>
<proteinExistence type="predicted"/>
<name>A0A9P9JL49_FUSRE</name>
<accession>A0A9P9JL49</accession>
<evidence type="ECO:0000313" key="1">
    <source>
        <dbReference type="EMBL" id="KAH7220423.1"/>
    </source>
</evidence>